<keyword evidence="3" id="KW-1185">Reference proteome</keyword>
<protein>
    <recommendedName>
        <fullName evidence="4">DUF2157 domain-containing protein</fullName>
    </recommendedName>
</protein>
<dbReference type="EMBL" id="QKTW01000010">
    <property type="protein sequence ID" value="PZF73723.1"/>
    <property type="molecule type" value="Genomic_DNA"/>
</dbReference>
<evidence type="ECO:0000256" key="1">
    <source>
        <dbReference type="SAM" id="Phobius"/>
    </source>
</evidence>
<feature type="transmembrane region" description="Helical" evidence="1">
    <location>
        <begin position="194"/>
        <end position="212"/>
    </location>
</feature>
<feature type="transmembrane region" description="Helical" evidence="1">
    <location>
        <begin position="137"/>
        <end position="155"/>
    </location>
</feature>
<dbReference type="Proteomes" id="UP000248745">
    <property type="component" value="Unassembled WGS sequence"/>
</dbReference>
<keyword evidence="1" id="KW-0472">Membrane</keyword>
<accession>A0A2W2C129</accession>
<proteinExistence type="predicted"/>
<dbReference type="RefSeq" id="WP_110998173.1">
    <property type="nucleotide sequence ID" value="NZ_QKTW01000010.1"/>
</dbReference>
<organism evidence="2 3">
    <name type="scientific">Taibaiella soli</name>
    <dbReference type="NCBI Taxonomy" id="1649169"/>
    <lineage>
        <taxon>Bacteria</taxon>
        <taxon>Pseudomonadati</taxon>
        <taxon>Bacteroidota</taxon>
        <taxon>Chitinophagia</taxon>
        <taxon>Chitinophagales</taxon>
        <taxon>Chitinophagaceae</taxon>
        <taxon>Taibaiella</taxon>
    </lineage>
</organism>
<feature type="transmembrane region" description="Helical" evidence="1">
    <location>
        <begin position="49"/>
        <end position="67"/>
    </location>
</feature>
<feature type="transmembrane region" description="Helical" evidence="1">
    <location>
        <begin position="79"/>
        <end position="99"/>
    </location>
</feature>
<comment type="caution">
    <text evidence="2">The sequence shown here is derived from an EMBL/GenBank/DDBJ whole genome shotgun (WGS) entry which is preliminary data.</text>
</comment>
<feature type="transmembrane region" description="Helical" evidence="1">
    <location>
        <begin position="224"/>
        <end position="246"/>
    </location>
</feature>
<reference evidence="2 3" key="1">
    <citation type="submission" date="2018-06" db="EMBL/GenBank/DDBJ databases">
        <title>Mucibacter soli gen. nov., sp. nov., a new member of the family Chitinophagaceae producing mucin.</title>
        <authorList>
            <person name="Kim M.-K."/>
            <person name="Park S."/>
            <person name="Kim T.-S."/>
            <person name="Joung Y."/>
            <person name="Han J.-H."/>
            <person name="Kim S.B."/>
        </authorList>
    </citation>
    <scope>NUCLEOTIDE SEQUENCE [LARGE SCALE GENOMIC DNA]</scope>
    <source>
        <strain evidence="2 3">R1-15</strain>
    </source>
</reference>
<sequence length="334" mass="39029">MQLDDQERKTVIKALEEWQRTGKLSVEQKTDLEQTLEIKNNDRQQIARYFFIIAVSSMLLAFSSIFIDDKLLETIKKYFSLSNLTIAFAVSALTIVWFYYVRKKRHLLHEFTYEVFMIVGALGSLTALVYFCKDYTGVAHYTFVLLLATTLLFILSTAFRSIALWTAALLSFCGWFGAFTTWQGQDNAFLGMNYPVRFVVFGLLLLGISWLQKSIARLQFTQRITYLFGLITFFTAMWGMSIFGNFTHFDAWEQVRQTHVLIYAIAFAIVGFVAFFFGIKYKDENTRDFGIFFLLLNLYTRYFEYFWNTMHKGIFFLILAGSFWLLGKRLLRKG</sequence>
<feature type="transmembrane region" description="Helical" evidence="1">
    <location>
        <begin position="111"/>
        <end position="131"/>
    </location>
</feature>
<feature type="transmembrane region" description="Helical" evidence="1">
    <location>
        <begin position="313"/>
        <end position="331"/>
    </location>
</feature>
<keyword evidence="1" id="KW-1133">Transmembrane helix</keyword>
<name>A0A2W2C129_9BACT</name>
<evidence type="ECO:0000313" key="3">
    <source>
        <dbReference type="Proteomes" id="UP000248745"/>
    </source>
</evidence>
<gene>
    <name evidence="2" type="ORF">DN068_06925</name>
</gene>
<keyword evidence="1" id="KW-0812">Transmembrane</keyword>
<evidence type="ECO:0000313" key="2">
    <source>
        <dbReference type="EMBL" id="PZF73723.1"/>
    </source>
</evidence>
<feature type="transmembrane region" description="Helical" evidence="1">
    <location>
        <begin position="258"/>
        <end position="277"/>
    </location>
</feature>
<dbReference type="OrthoDB" id="1120077at2"/>
<feature type="transmembrane region" description="Helical" evidence="1">
    <location>
        <begin position="162"/>
        <end position="182"/>
    </location>
</feature>
<dbReference type="AlphaFoldDB" id="A0A2W2C129"/>
<evidence type="ECO:0008006" key="4">
    <source>
        <dbReference type="Google" id="ProtNLM"/>
    </source>
</evidence>